<dbReference type="Proteomes" id="UP000184050">
    <property type="component" value="Unassembled WGS sequence"/>
</dbReference>
<dbReference type="STRING" id="1168035.SAMN05444280_107117"/>
<dbReference type="InterPro" id="IPR025665">
    <property type="entry name" value="Beta-barrel_OMP_2"/>
</dbReference>
<dbReference type="EMBL" id="FQZE01000007">
    <property type="protein sequence ID" value="SHI88869.1"/>
    <property type="molecule type" value="Genomic_DNA"/>
</dbReference>
<reference evidence="3 4" key="1">
    <citation type="submission" date="2016-11" db="EMBL/GenBank/DDBJ databases">
        <authorList>
            <person name="Jaros S."/>
            <person name="Januszkiewicz K."/>
            <person name="Wedrychowicz H."/>
        </authorList>
    </citation>
    <scope>NUCLEOTIDE SEQUENCE [LARGE SCALE GENOMIC DNA]</scope>
    <source>
        <strain evidence="3 4">DSM 27063</strain>
    </source>
</reference>
<gene>
    <name evidence="3" type="ORF">SAMN05444280_107117</name>
</gene>
<sequence>MKRIIFSLLFIVFSASVIAQPTFDLGLKAGLNNSKVTFKKSEINSESIIKYHVGAFGRIGFGRIFVQPEAYFSAKGGELEGEALDIASSFNFNSVDVPLLLGLKIIDGERANVRLMGGPVFSVLTSNEIDGDDLLEPEYYKDNYVAFQYGIGADLMGFTIDFRMENGANIYKHQVNSDLDGKNSTFMISLGYKIF</sequence>
<proteinExistence type="predicted"/>
<accession>A0A1M6EU05</accession>
<evidence type="ECO:0000256" key="1">
    <source>
        <dbReference type="SAM" id="SignalP"/>
    </source>
</evidence>
<feature type="chain" id="PRO_5013019855" evidence="1">
    <location>
        <begin position="20"/>
        <end position="195"/>
    </location>
</feature>
<feature type="domain" description="Outer membrane protein beta-barrel" evidence="2">
    <location>
        <begin position="19"/>
        <end position="154"/>
    </location>
</feature>
<feature type="signal peptide" evidence="1">
    <location>
        <begin position="1"/>
        <end position="19"/>
    </location>
</feature>
<name>A0A1M6EU05_9BACT</name>
<dbReference type="RefSeq" id="WP_073167439.1">
    <property type="nucleotide sequence ID" value="NZ_FQZE01000007.1"/>
</dbReference>
<evidence type="ECO:0000313" key="3">
    <source>
        <dbReference type="EMBL" id="SHI88869.1"/>
    </source>
</evidence>
<evidence type="ECO:0000313" key="4">
    <source>
        <dbReference type="Proteomes" id="UP000184050"/>
    </source>
</evidence>
<keyword evidence="4" id="KW-1185">Reference proteome</keyword>
<keyword evidence="1" id="KW-0732">Signal</keyword>
<protein>
    <submittedName>
        <fullName evidence="3">Outer membrane protein beta-barrel domain-containing protein</fullName>
    </submittedName>
</protein>
<evidence type="ECO:0000259" key="2">
    <source>
        <dbReference type="Pfam" id="PF13568"/>
    </source>
</evidence>
<dbReference type="AlphaFoldDB" id="A0A1M6EU05"/>
<dbReference type="OrthoDB" id="1001536at2"/>
<organism evidence="3 4">
    <name type="scientific">Tangfeifania diversioriginum</name>
    <dbReference type="NCBI Taxonomy" id="1168035"/>
    <lineage>
        <taxon>Bacteria</taxon>
        <taxon>Pseudomonadati</taxon>
        <taxon>Bacteroidota</taxon>
        <taxon>Bacteroidia</taxon>
        <taxon>Marinilabiliales</taxon>
        <taxon>Prolixibacteraceae</taxon>
        <taxon>Tangfeifania</taxon>
    </lineage>
</organism>
<dbReference type="Pfam" id="PF13568">
    <property type="entry name" value="OMP_b-brl_2"/>
    <property type="match status" value="1"/>
</dbReference>